<dbReference type="AlphaFoldDB" id="F5YBH5"/>
<name>F5YBH5_LEAAZ</name>
<evidence type="ECO:0000313" key="1">
    <source>
        <dbReference type="EMBL" id="AEF81301.1"/>
    </source>
</evidence>
<keyword evidence="2" id="KW-1185">Reference proteome</keyword>
<dbReference type="Proteomes" id="UP000009222">
    <property type="component" value="Chromosome"/>
</dbReference>
<dbReference type="RefSeq" id="WP_015711351.1">
    <property type="nucleotide sequence ID" value="NC_015577.1"/>
</dbReference>
<reference evidence="1 2" key="2">
    <citation type="journal article" date="2011" name="ISME J.">
        <title>RNA-seq reveals cooperative metabolic interactions between two termite-gut spirochete species in co-culture.</title>
        <authorList>
            <person name="Rosenthal A.Z."/>
            <person name="Matson E.G."/>
            <person name="Eldar A."/>
            <person name="Leadbetter J.R."/>
        </authorList>
    </citation>
    <scope>NUCLEOTIDE SEQUENCE [LARGE SCALE GENOMIC DNA]</scope>
    <source>
        <strain evidence="2">ATCC BAA-888 / DSM 13862 / ZAS-9</strain>
    </source>
</reference>
<evidence type="ECO:0000313" key="2">
    <source>
        <dbReference type="Proteomes" id="UP000009222"/>
    </source>
</evidence>
<dbReference type="HOGENOM" id="CLU_2902960_0_0_12"/>
<reference evidence="2" key="1">
    <citation type="submission" date="2009-12" db="EMBL/GenBank/DDBJ databases">
        <title>Complete sequence of Treponema azotonutricium strain ZAS-9.</title>
        <authorList>
            <person name="Tetu S.G."/>
            <person name="Matson E."/>
            <person name="Ren Q."/>
            <person name="Seshadri R."/>
            <person name="Elbourne L."/>
            <person name="Hassan K.A."/>
            <person name="Durkin A."/>
            <person name="Radune D."/>
            <person name="Mohamoud Y."/>
            <person name="Shay R."/>
            <person name="Jin S."/>
            <person name="Zhang X."/>
            <person name="Lucey K."/>
            <person name="Ballor N.R."/>
            <person name="Ottesen E."/>
            <person name="Rosenthal R."/>
            <person name="Allen A."/>
            <person name="Leadbetter J.R."/>
            <person name="Paulsen I.T."/>
        </authorList>
    </citation>
    <scope>NUCLEOTIDE SEQUENCE [LARGE SCALE GENOMIC DNA]</scope>
    <source>
        <strain evidence="2">ATCC BAA-888 / DSM 13862 / ZAS-9</strain>
    </source>
</reference>
<protein>
    <submittedName>
        <fullName evidence="1">Uncharacterized protein</fullName>
    </submittedName>
</protein>
<dbReference type="KEGG" id="taz:TREAZ_0610"/>
<proteinExistence type="predicted"/>
<sequence length="62" mass="7132">MELDNEEDMPRIGNRSDALDLLDVMIEKMEAIDTEGPRSIKGLGYFRPRLKALKDAIEREII</sequence>
<dbReference type="InParanoid" id="F5YBH5"/>
<dbReference type="STRING" id="545695.TREAZ_0610"/>
<dbReference type="EMBL" id="CP001841">
    <property type="protein sequence ID" value="AEF81301.1"/>
    <property type="molecule type" value="Genomic_DNA"/>
</dbReference>
<organism evidence="1 2">
    <name type="scientific">Leadbettera azotonutricia (strain ATCC BAA-888 / DSM 13862 / ZAS-9)</name>
    <name type="common">Treponema azotonutricium</name>
    <dbReference type="NCBI Taxonomy" id="545695"/>
    <lineage>
        <taxon>Bacteria</taxon>
        <taxon>Pseudomonadati</taxon>
        <taxon>Spirochaetota</taxon>
        <taxon>Spirochaetia</taxon>
        <taxon>Spirochaetales</taxon>
        <taxon>Breznakiellaceae</taxon>
        <taxon>Leadbettera</taxon>
    </lineage>
</organism>
<gene>
    <name evidence="1" type="ordered locus">TREAZ_0610</name>
</gene>
<accession>F5YBH5</accession>